<evidence type="ECO:0000313" key="4">
    <source>
        <dbReference type="Proteomes" id="UP000030671"/>
    </source>
</evidence>
<dbReference type="STRING" id="747525.W4K1K5"/>
<feature type="non-terminal residue" evidence="3">
    <location>
        <position position="181"/>
    </location>
</feature>
<evidence type="ECO:0000256" key="1">
    <source>
        <dbReference type="ARBA" id="ARBA00022631"/>
    </source>
</evidence>
<dbReference type="GeneID" id="20668942"/>
<dbReference type="PANTHER" id="PTHR37987">
    <property type="entry name" value="CHROMOSOME 9, WHOLE GENOME SHOTGUN SEQUENCE"/>
    <property type="match status" value="1"/>
</dbReference>
<dbReference type="EMBL" id="KI925461">
    <property type="protein sequence ID" value="ETW79225.1"/>
    <property type="molecule type" value="Genomic_DNA"/>
</dbReference>
<protein>
    <recommendedName>
        <fullName evidence="2">Oxo-4-hydroxy-4-carboxy-5-ureidoimidazoline decarboxylase domain-containing protein</fullName>
    </recommendedName>
</protein>
<dbReference type="HOGENOM" id="CLU_092522_0_0_1"/>
<proteinExistence type="predicted"/>
<evidence type="ECO:0000313" key="3">
    <source>
        <dbReference type="EMBL" id="ETW79225.1"/>
    </source>
</evidence>
<dbReference type="RefSeq" id="XP_009549477.1">
    <property type="nucleotide sequence ID" value="XM_009551182.1"/>
</dbReference>
<feature type="non-terminal residue" evidence="3">
    <location>
        <position position="1"/>
    </location>
</feature>
<dbReference type="InterPro" id="IPR036778">
    <property type="entry name" value="OHCU_decarboxylase_sf"/>
</dbReference>
<keyword evidence="4" id="KW-1185">Reference proteome</keyword>
<dbReference type="PANTHER" id="PTHR37987:SF1">
    <property type="entry name" value="OXO-4-HYDROXY-4-CARBOXY-5-UREIDOIMIDAZOLINE DECARBOXYLASE DOMAIN-CONTAINING PROTEIN"/>
    <property type="match status" value="1"/>
</dbReference>
<organism evidence="3 4">
    <name type="scientific">Heterobasidion irregulare (strain TC 32-1)</name>
    <dbReference type="NCBI Taxonomy" id="747525"/>
    <lineage>
        <taxon>Eukaryota</taxon>
        <taxon>Fungi</taxon>
        <taxon>Dikarya</taxon>
        <taxon>Basidiomycota</taxon>
        <taxon>Agaricomycotina</taxon>
        <taxon>Agaricomycetes</taxon>
        <taxon>Russulales</taxon>
        <taxon>Bondarzewiaceae</taxon>
        <taxon>Heterobasidion</taxon>
        <taxon>Heterobasidion annosum species complex</taxon>
    </lineage>
</organism>
<name>W4K1K5_HETIT</name>
<gene>
    <name evidence="3" type="ORF">HETIRDRAFT_242628</name>
</gene>
<dbReference type="Proteomes" id="UP000030671">
    <property type="component" value="Unassembled WGS sequence"/>
</dbReference>
<dbReference type="KEGG" id="hir:HETIRDRAFT_242628"/>
<dbReference type="GO" id="GO:0006144">
    <property type="term" value="P:purine nucleobase metabolic process"/>
    <property type="evidence" value="ECO:0007669"/>
    <property type="project" value="UniProtKB-KW"/>
</dbReference>
<dbReference type="AlphaFoldDB" id="W4K1K5"/>
<reference evidence="3 4" key="1">
    <citation type="journal article" date="2012" name="New Phytol.">
        <title>Insight into trade-off between wood decay and parasitism from the genome of a fungal forest pathogen.</title>
        <authorList>
            <person name="Olson A."/>
            <person name="Aerts A."/>
            <person name="Asiegbu F."/>
            <person name="Belbahri L."/>
            <person name="Bouzid O."/>
            <person name="Broberg A."/>
            <person name="Canback B."/>
            <person name="Coutinho P.M."/>
            <person name="Cullen D."/>
            <person name="Dalman K."/>
            <person name="Deflorio G."/>
            <person name="van Diepen L.T."/>
            <person name="Dunand C."/>
            <person name="Duplessis S."/>
            <person name="Durling M."/>
            <person name="Gonthier P."/>
            <person name="Grimwood J."/>
            <person name="Fossdal C.G."/>
            <person name="Hansson D."/>
            <person name="Henrissat B."/>
            <person name="Hietala A."/>
            <person name="Himmelstrand K."/>
            <person name="Hoffmeister D."/>
            <person name="Hogberg N."/>
            <person name="James T.Y."/>
            <person name="Karlsson M."/>
            <person name="Kohler A."/>
            <person name="Kues U."/>
            <person name="Lee Y.H."/>
            <person name="Lin Y.C."/>
            <person name="Lind M."/>
            <person name="Lindquist E."/>
            <person name="Lombard V."/>
            <person name="Lucas S."/>
            <person name="Lunden K."/>
            <person name="Morin E."/>
            <person name="Murat C."/>
            <person name="Park J."/>
            <person name="Raffaello T."/>
            <person name="Rouze P."/>
            <person name="Salamov A."/>
            <person name="Schmutz J."/>
            <person name="Solheim H."/>
            <person name="Stahlberg J."/>
            <person name="Velez H."/>
            <person name="de Vries R.P."/>
            <person name="Wiebenga A."/>
            <person name="Woodward S."/>
            <person name="Yakovlev I."/>
            <person name="Garbelotto M."/>
            <person name="Martin F."/>
            <person name="Grigoriev I.V."/>
            <person name="Stenlid J."/>
        </authorList>
    </citation>
    <scope>NUCLEOTIDE SEQUENCE [LARGE SCALE GENOMIC DNA]</scope>
    <source>
        <strain evidence="3 4">TC 32-1</strain>
    </source>
</reference>
<accession>W4K1K5</accession>
<dbReference type="Pfam" id="PF09349">
    <property type="entry name" value="OHCU_decarbox"/>
    <property type="match status" value="1"/>
</dbReference>
<feature type="domain" description="Oxo-4-hydroxy-4-carboxy-5-ureidoimidazoline decarboxylase" evidence="2">
    <location>
        <begin position="4"/>
        <end position="176"/>
    </location>
</feature>
<dbReference type="InParanoid" id="W4K1K5"/>
<dbReference type="Gene3D" id="1.10.3330.10">
    <property type="entry name" value="Oxo-4-hydroxy-4-carboxy-5-ureidoimidazoline decarboxylase"/>
    <property type="match status" value="1"/>
</dbReference>
<dbReference type="InterPro" id="IPR018020">
    <property type="entry name" value="OHCU_decarboxylase"/>
</dbReference>
<sequence length="181" mass="19954">DSALSRALATLFEPSPILLSEVVPALHQELTEPTTRPSSLTYYSLIDLANHTLSSLTPSLQASFVGAHPRIGEVNGLSRLSASEQASRATPPKVLDRLAVLNAAYEHRYVGLRYITFVNGRSRKEIMEEMEEALGVGKEDIDLEAIDREEVEGESWLRELERAVEDVGKIAKSRLRALGVD</sequence>
<dbReference type="SUPFAM" id="SSF158694">
    <property type="entry name" value="UraD-Like"/>
    <property type="match status" value="1"/>
</dbReference>
<dbReference type="OrthoDB" id="5398391at2759"/>
<dbReference type="eggNOG" id="ENOG502S52N">
    <property type="taxonomic scope" value="Eukaryota"/>
</dbReference>
<evidence type="ECO:0000259" key="2">
    <source>
        <dbReference type="Pfam" id="PF09349"/>
    </source>
</evidence>
<keyword evidence="1" id="KW-0659">Purine metabolism</keyword>